<evidence type="ECO:0000313" key="6">
    <source>
        <dbReference type="EMBL" id="CAI2162875.1"/>
    </source>
</evidence>
<feature type="chain" id="PRO_5040884911" evidence="5">
    <location>
        <begin position="26"/>
        <end position="580"/>
    </location>
</feature>
<dbReference type="OrthoDB" id="432528at2759"/>
<evidence type="ECO:0000313" key="7">
    <source>
        <dbReference type="Proteomes" id="UP001153678"/>
    </source>
</evidence>
<dbReference type="AlphaFoldDB" id="A0A9W4WLI7"/>
<organism evidence="6 7">
    <name type="scientific">Funneliformis geosporum</name>
    <dbReference type="NCBI Taxonomy" id="1117311"/>
    <lineage>
        <taxon>Eukaryota</taxon>
        <taxon>Fungi</taxon>
        <taxon>Fungi incertae sedis</taxon>
        <taxon>Mucoromycota</taxon>
        <taxon>Glomeromycotina</taxon>
        <taxon>Glomeromycetes</taxon>
        <taxon>Glomerales</taxon>
        <taxon>Glomeraceae</taxon>
        <taxon>Funneliformis</taxon>
    </lineage>
</organism>
<name>A0A9W4WLI7_9GLOM</name>
<keyword evidence="4" id="KW-0812">Transmembrane</keyword>
<evidence type="ECO:0000256" key="4">
    <source>
        <dbReference type="SAM" id="Phobius"/>
    </source>
</evidence>
<keyword evidence="2" id="KW-0677">Repeat</keyword>
<protein>
    <submittedName>
        <fullName evidence="6">6531_t:CDS:1</fullName>
    </submittedName>
</protein>
<gene>
    <name evidence="6" type="ORF">FWILDA_LOCUS785</name>
</gene>
<dbReference type="Pfam" id="PF24681">
    <property type="entry name" value="Kelch_KLHDC2_KLHL20_DRC7"/>
    <property type="match status" value="1"/>
</dbReference>
<feature type="transmembrane region" description="Helical" evidence="4">
    <location>
        <begin position="382"/>
        <end position="409"/>
    </location>
</feature>
<dbReference type="PANTHER" id="PTHR46093">
    <property type="entry name" value="ACYL-COA-BINDING DOMAIN-CONTAINING PROTEIN 5"/>
    <property type="match status" value="1"/>
</dbReference>
<keyword evidence="4" id="KW-0472">Membrane</keyword>
<reference evidence="6" key="1">
    <citation type="submission" date="2022-08" db="EMBL/GenBank/DDBJ databases">
        <authorList>
            <person name="Kallberg Y."/>
            <person name="Tangrot J."/>
            <person name="Rosling A."/>
        </authorList>
    </citation>
    <scope>NUCLEOTIDE SEQUENCE</scope>
    <source>
        <strain evidence="6">Wild A</strain>
    </source>
</reference>
<dbReference type="Gene3D" id="2.120.10.80">
    <property type="entry name" value="Kelch-type beta propeller"/>
    <property type="match status" value="2"/>
</dbReference>
<feature type="region of interest" description="Disordered" evidence="3">
    <location>
        <begin position="454"/>
        <end position="495"/>
    </location>
</feature>
<dbReference type="Proteomes" id="UP001153678">
    <property type="component" value="Unassembled WGS sequence"/>
</dbReference>
<keyword evidence="7" id="KW-1185">Reference proteome</keyword>
<comment type="caution">
    <text evidence="6">The sequence shown here is derived from an EMBL/GenBank/DDBJ whole genome shotgun (WGS) entry which is preliminary data.</text>
</comment>
<keyword evidence="1" id="KW-0880">Kelch repeat</keyword>
<sequence length="580" mass="63654">MMKRLIKLIFTTTIIISDFINPTLGFPVITSKIVVRWGHSATLVNSNIYYIGGRTDGNVFITELITLDVSKPFSTLNPGWIELDSTGAPKTIGHSAVNGGLSNDQIIIFGGGVDDPASAVMSNLWTYDTTNGKWTDPNLPQGGPSRRYEHSASISPSGMMWIYGGLIDGLTGSPTRNITSKLWGLNVNTLDSWKAYPLLNNSPGSRILHTSSIIDNKMIVIGGAKDGILHDMNEIYAFDLEKGTWEKNIGKGQIPVSRGQHSAVVSNRKIIIYGGSDITNTVLYGDVAVLDTRTWTWTSPVTTNSPPNRRDHTATLVGANMIVAFGRIGADAESNIYILNVLSWNWLIDYVPMDLPLDDDDFTQMKNTTNPDHKKDQPKDRHWLGCLPVIITLSVIGGFLFVAVLAYIIHKIINKRRSDRGVNLVAVPYNANPITIPPEMARIKRSRRPSFLSLVRKDSKKHDSAEMLNNPTSPANSTVPSTPASRGTHTPSHSDCGIIISGKQVRFSNNTDTLYHYDPDPENYLQQFNDIENHAGTSGTSGVNAYDMSKSSFESVEDIQSVSGESIVVASKQELRVVNL</sequence>
<evidence type="ECO:0000256" key="5">
    <source>
        <dbReference type="SAM" id="SignalP"/>
    </source>
</evidence>
<keyword evidence="5" id="KW-0732">Signal</keyword>
<dbReference type="SUPFAM" id="SSF117281">
    <property type="entry name" value="Kelch motif"/>
    <property type="match status" value="2"/>
</dbReference>
<evidence type="ECO:0000256" key="2">
    <source>
        <dbReference type="ARBA" id="ARBA00022737"/>
    </source>
</evidence>
<evidence type="ECO:0000256" key="3">
    <source>
        <dbReference type="SAM" id="MobiDB-lite"/>
    </source>
</evidence>
<feature type="compositionally biased region" description="Basic and acidic residues" evidence="3">
    <location>
        <begin position="455"/>
        <end position="465"/>
    </location>
</feature>
<dbReference type="PANTHER" id="PTHR46093:SF3">
    <property type="entry name" value="ACYL-COA-BINDING DOMAIN-CONTAINING PROTEIN 4"/>
    <property type="match status" value="1"/>
</dbReference>
<accession>A0A9W4WLI7</accession>
<feature type="compositionally biased region" description="Polar residues" evidence="3">
    <location>
        <begin position="467"/>
        <end position="493"/>
    </location>
</feature>
<dbReference type="InterPro" id="IPR015915">
    <property type="entry name" value="Kelch-typ_b-propeller"/>
</dbReference>
<evidence type="ECO:0000256" key="1">
    <source>
        <dbReference type="ARBA" id="ARBA00022441"/>
    </source>
</evidence>
<proteinExistence type="predicted"/>
<feature type="signal peptide" evidence="5">
    <location>
        <begin position="1"/>
        <end position="25"/>
    </location>
</feature>
<keyword evidence="4" id="KW-1133">Transmembrane helix</keyword>
<dbReference type="EMBL" id="CAMKVN010000058">
    <property type="protein sequence ID" value="CAI2162875.1"/>
    <property type="molecule type" value="Genomic_DNA"/>
</dbReference>